<dbReference type="CDD" id="cd23509">
    <property type="entry name" value="Gnk2-like"/>
    <property type="match status" value="2"/>
</dbReference>
<dbReference type="Pfam" id="PF01657">
    <property type="entry name" value="Stress-antifung"/>
    <property type="match status" value="2"/>
</dbReference>
<dbReference type="PANTHER" id="PTHR32099">
    <property type="entry name" value="CYSTEINE-RICH REPEAT SECRETORY PROTEIN"/>
    <property type="match status" value="1"/>
</dbReference>
<dbReference type="Gene3D" id="3.30.430.20">
    <property type="entry name" value="Gnk2 domain, C-X8-C-X2-C motif"/>
    <property type="match status" value="2"/>
</dbReference>
<feature type="domain" description="Gnk2-homologous" evidence="4">
    <location>
        <begin position="153"/>
        <end position="259"/>
    </location>
</feature>
<keyword evidence="2" id="KW-0677">Repeat</keyword>
<dbReference type="PROSITE" id="PS51473">
    <property type="entry name" value="GNK2"/>
    <property type="match status" value="2"/>
</dbReference>
<evidence type="ECO:0000259" key="4">
    <source>
        <dbReference type="PROSITE" id="PS51473"/>
    </source>
</evidence>
<evidence type="ECO:0000256" key="1">
    <source>
        <dbReference type="ARBA" id="ARBA00022729"/>
    </source>
</evidence>
<dbReference type="Gramene" id="A09p00870.2_BraZ1">
    <property type="protein sequence ID" value="A09p00870.2_BraZ1.CDS"/>
    <property type="gene ID" value="A09g00870.2_BraZ1"/>
</dbReference>
<dbReference type="InterPro" id="IPR002902">
    <property type="entry name" value="GNK2"/>
</dbReference>
<gene>
    <name evidence="5" type="ORF">BRAPAZ1V2_A09P00870.2</name>
</gene>
<feature type="signal peptide" evidence="3">
    <location>
        <begin position="1"/>
        <end position="29"/>
    </location>
</feature>
<organism evidence="5 6">
    <name type="scientific">Brassica campestris</name>
    <name type="common">Field mustard</name>
    <dbReference type="NCBI Taxonomy" id="3711"/>
    <lineage>
        <taxon>Eukaryota</taxon>
        <taxon>Viridiplantae</taxon>
        <taxon>Streptophyta</taxon>
        <taxon>Embryophyta</taxon>
        <taxon>Tracheophyta</taxon>
        <taxon>Spermatophyta</taxon>
        <taxon>Magnoliopsida</taxon>
        <taxon>eudicotyledons</taxon>
        <taxon>Gunneridae</taxon>
        <taxon>Pentapetalae</taxon>
        <taxon>rosids</taxon>
        <taxon>malvids</taxon>
        <taxon>Brassicales</taxon>
        <taxon>Brassicaceae</taxon>
        <taxon>Brassiceae</taxon>
        <taxon>Brassica</taxon>
    </lineage>
</organism>
<evidence type="ECO:0000313" key="6">
    <source>
        <dbReference type="Proteomes" id="UP000694005"/>
    </source>
</evidence>
<sequence>MVMTCSSSRPQHLLFFSFLFFFIPFLSLAQPITVNIDSSIWNFPSNTTCLSPQQSNFSRSLFSNNLNRLVSLIPSRHSNTYNFYNFLVGDQERVEAIGLCNRVLTRVDCLNCISQAAVNLTTTYCPAHREAYVRATKCMFRYSDKPILGKLETSPVLEAAKPNDAAGDKDEFIRLQSELLNRLRQEAAAGGVKRKYAQGSGTGPKPNTTFFAAVQCTPDLSEKDCNNCLNYGFGNATKGRLGLRWFCPSCSFQIETNLRFFLIESEYESDLPRNPRPEQSKRRRILALATFVFIKLCYRKQSSAWMSKNKRRLLIHDWIQKVLSVEQCNVFGSDLNDIIEYIITNIYT</sequence>
<name>A0A8D9FVM2_BRACM</name>
<dbReference type="Proteomes" id="UP000694005">
    <property type="component" value="Chromosome A09"/>
</dbReference>
<accession>A0A8D9FVM2</accession>
<feature type="chain" id="PRO_5033987916" description="Gnk2-homologous domain-containing protein" evidence="3">
    <location>
        <begin position="30"/>
        <end position="348"/>
    </location>
</feature>
<reference evidence="5 6" key="1">
    <citation type="submission" date="2021-07" db="EMBL/GenBank/DDBJ databases">
        <authorList>
            <consortium name="Genoscope - CEA"/>
            <person name="William W."/>
        </authorList>
    </citation>
    <scope>NUCLEOTIDE SEQUENCE [LARGE SCALE GENOMIC DNA]</scope>
</reference>
<evidence type="ECO:0000313" key="5">
    <source>
        <dbReference type="EMBL" id="CAG7859620.1"/>
    </source>
</evidence>
<feature type="domain" description="Gnk2-homologous" evidence="4">
    <location>
        <begin position="44"/>
        <end position="147"/>
    </location>
</feature>
<proteinExistence type="predicted"/>
<evidence type="ECO:0000256" key="3">
    <source>
        <dbReference type="SAM" id="SignalP"/>
    </source>
</evidence>
<evidence type="ECO:0000256" key="2">
    <source>
        <dbReference type="ARBA" id="ARBA00022737"/>
    </source>
</evidence>
<dbReference type="PANTHER" id="PTHR32099:SF51">
    <property type="entry name" value="CYSTEINE-RICH RECEPTOR-LIKE PROTEIN KINASE 25 ISOFORM X1"/>
    <property type="match status" value="1"/>
</dbReference>
<dbReference type="InterPro" id="IPR038408">
    <property type="entry name" value="GNK2_sf"/>
</dbReference>
<protein>
    <recommendedName>
        <fullName evidence="4">Gnk2-homologous domain-containing protein</fullName>
    </recommendedName>
</protein>
<dbReference type="EMBL" id="LS974625">
    <property type="protein sequence ID" value="CAG7859620.1"/>
    <property type="molecule type" value="Genomic_DNA"/>
</dbReference>
<keyword evidence="1 3" id="KW-0732">Signal</keyword>
<dbReference type="AlphaFoldDB" id="A0A8D9FVM2"/>